<proteinExistence type="predicted"/>
<sequence>MDMKIPWNERVYALYKGDQFLTDGTILEISKGTNKSLDWLRYMLTPSYEKKRESSMNCLRLIQIDDED</sequence>
<protein>
    <submittedName>
        <fullName evidence="1">Uncharacterized protein</fullName>
    </submittedName>
</protein>
<gene>
    <name evidence="1" type="ORF">BW892_06930</name>
</gene>
<accession>A0A1S9V6Z3</accession>
<dbReference type="Proteomes" id="UP000191124">
    <property type="component" value="Unassembled WGS sequence"/>
</dbReference>
<organism evidence="1 2">
    <name type="scientific">Bacillus cereus</name>
    <dbReference type="NCBI Taxonomy" id="1396"/>
    <lineage>
        <taxon>Bacteria</taxon>
        <taxon>Bacillati</taxon>
        <taxon>Bacillota</taxon>
        <taxon>Bacilli</taxon>
        <taxon>Bacillales</taxon>
        <taxon>Bacillaceae</taxon>
        <taxon>Bacillus</taxon>
        <taxon>Bacillus cereus group</taxon>
    </lineage>
</organism>
<evidence type="ECO:0000313" key="2">
    <source>
        <dbReference type="Proteomes" id="UP000191124"/>
    </source>
</evidence>
<comment type="caution">
    <text evidence="1">The sequence shown here is derived from an EMBL/GenBank/DDBJ whole genome shotgun (WGS) entry which is preliminary data.</text>
</comment>
<name>A0A1S9V6Z3_BACCE</name>
<reference evidence="1 2" key="1">
    <citation type="submission" date="2017-01" db="EMBL/GenBank/DDBJ databases">
        <title>Bacillus cereus isolates.</title>
        <authorList>
            <person name="Beno S.M."/>
        </authorList>
    </citation>
    <scope>NUCLEOTIDE SEQUENCE [LARGE SCALE GENOMIC DNA]</scope>
    <source>
        <strain evidence="1 2">FSL M7-1219</strain>
    </source>
</reference>
<dbReference type="EMBL" id="MUAL01000007">
    <property type="protein sequence ID" value="OOR30257.1"/>
    <property type="molecule type" value="Genomic_DNA"/>
</dbReference>
<evidence type="ECO:0000313" key="1">
    <source>
        <dbReference type="EMBL" id="OOR30257.1"/>
    </source>
</evidence>
<dbReference type="AlphaFoldDB" id="A0A1S9V6Z3"/>